<feature type="chain" id="PRO_5045638738" evidence="1">
    <location>
        <begin position="23"/>
        <end position="65"/>
    </location>
</feature>
<dbReference type="EMBL" id="JADWVN010000007">
    <property type="protein sequence ID" value="MBL7525818.1"/>
    <property type="molecule type" value="Genomic_DNA"/>
</dbReference>
<evidence type="ECO:0000313" key="3">
    <source>
        <dbReference type="Proteomes" id="UP000809910"/>
    </source>
</evidence>
<name>A0ABS1W8X8_9GAMM</name>
<gene>
    <name evidence="2" type="ORF">I5282_04425</name>
</gene>
<organism evidence="2 3">
    <name type="scientific">Legionella bononiensis</name>
    <dbReference type="NCBI Taxonomy" id="2793102"/>
    <lineage>
        <taxon>Bacteria</taxon>
        <taxon>Pseudomonadati</taxon>
        <taxon>Pseudomonadota</taxon>
        <taxon>Gammaproteobacteria</taxon>
        <taxon>Legionellales</taxon>
        <taxon>Legionellaceae</taxon>
        <taxon>Legionella</taxon>
    </lineage>
</organism>
<keyword evidence="3" id="KW-1185">Reference proteome</keyword>
<dbReference type="RefSeq" id="WP_203109251.1">
    <property type="nucleotide sequence ID" value="NZ_JADOBG010000010.1"/>
</dbReference>
<feature type="signal peptide" evidence="1">
    <location>
        <begin position="1"/>
        <end position="22"/>
    </location>
</feature>
<reference evidence="2 3" key="1">
    <citation type="submission" date="2020-12" db="EMBL/GenBank/DDBJ databases">
        <title>WGS of Legionella: environmental sample.</title>
        <authorList>
            <person name="Cristino S."/>
            <person name="Girolamini L."/>
            <person name="Salaris S."/>
            <person name="Pascale M.R."/>
            <person name="Mazzotta M."/>
            <person name="Orsini M."/>
            <person name="Grottola A."/>
        </authorList>
    </citation>
    <scope>NUCLEOTIDE SEQUENCE [LARGE SCALE GENOMIC DNA]</scope>
    <source>
        <strain evidence="2 3">30cs62</strain>
    </source>
</reference>
<accession>A0ABS1W8X8</accession>
<comment type="caution">
    <text evidence="2">The sequence shown here is derived from an EMBL/GenBank/DDBJ whole genome shotgun (WGS) entry which is preliminary data.</text>
</comment>
<dbReference type="Proteomes" id="UP000809910">
    <property type="component" value="Unassembled WGS sequence"/>
</dbReference>
<evidence type="ECO:0000256" key="1">
    <source>
        <dbReference type="SAM" id="SignalP"/>
    </source>
</evidence>
<sequence length="65" mass="7371">MRKLKPGCFLAMLLFYCFKVYALEPWFTGPAIAISGKTVPKGVIAIQPYVFYTDIYGAFTNNKKK</sequence>
<keyword evidence="1" id="KW-0732">Signal</keyword>
<protein>
    <submittedName>
        <fullName evidence="2">Uncharacterized protein</fullName>
    </submittedName>
</protein>
<evidence type="ECO:0000313" key="2">
    <source>
        <dbReference type="EMBL" id="MBL7525818.1"/>
    </source>
</evidence>
<proteinExistence type="predicted"/>